<name>A0A4S3M6W1_9RHOB</name>
<dbReference type="EMBL" id="SSMD01000008">
    <property type="protein sequence ID" value="THD72331.1"/>
    <property type="molecule type" value="Genomic_DNA"/>
</dbReference>
<dbReference type="Proteomes" id="UP000306113">
    <property type="component" value="Unassembled WGS sequence"/>
</dbReference>
<sequence length="111" mass="11470">MIALVALAAPTPGLAGTWDAHSQIVKVSDGGVATAGHAAHEDTHDGSCHPDPSCSPAAILMTRPLFGAHGFRAVRQPLAKTAIGGRNAPVDLPPPRAWALSRQHSLKDTQT</sequence>
<evidence type="ECO:0008006" key="4">
    <source>
        <dbReference type="Google" id="ProtNLM"/>
    </source>
</evidence>
<accession>A0A4S3M6W1</accession>
<evidence type="ECO:0000256" key="1">
    <source>
        <dbReference type="SAM" id="MobiDB-lite"/>
    </source>
</evidence>
<dbReference type="RefSeq" id="WP_136340161.1">
    <property type="nucleotide sequence ID" value="NZ_SSMD01000008.1"/>
</dbReference>
<keyword evidence="3" id="KW-1185">Reference proteome</keyword>
<gene>
    <name evidence="2" type="ORF">E7681_15240</name>
</gene>
<dbReference type="OrthoDB" id="7857251at2"/>
<organism evidence="2 3">
    <name type="scientific">Thalassobius vesicularis</name>
    <dbReference type="NCBI Taxonomy" id="1294297"/>
    <lineage>
        <taxon>Bacteria</taxon>
        <taxon>Pseudomonadati</taxon>
        <taxon>Pseudomonadota</taxon>
        <taxon>Alphaproteobacteria</taxon>
        <taxon>Rhodobacterales</taxon>
        <taxon>Roseobacteraceae</taxon>
        <taxon>Thalassovita</taxon>
    </lineage>
</organism>
<comment type="caution">
    <text evidence="2">The sequence shown here is derived from an EMBL/GenBank/DDBJ whole genome shotgun (WGS) entry which is preliminary data.</text>
</comment>
<dbReference type="AlphaFoldDB" id="A0A4S3M6W1"/>
<reference evidence="2 3" key="1">
    <citation type="submission" date="2019-04" db="EMBL/GenBank/DDBJ databases">
        <title>Draft genome sequence of Youngimonas vesicularis.</title>
        <authorList>
            <person name="Hameed A."/>
        </authorList>
    </citation>
    <scope>NUCLEOTIDE SEQUENCE [LARGE SCALE GENOMIC DNA]</scope>
    <source>
        <strain evidence="2 3">CC-AMW-E</strain>
    </source>
</reference>
<evidence type="ECO:0000313" key="3">
    <source>
        <dbReference type="Proteomes" id="UP000306113"/>
    </source>
</evidence>
<evidence type="ECO:0000313" key="2">
    <source>
        <dbReference type="EMBL" id="THD72331.1"/>
    </source>
</evidence>
<proteinExistence type="predicted"/>
<feature type="region of interest" description="Disordered" evidence="1">
    <location>
        <begin position="84"/>
        <end position="111"/>
    </location>
</feature>
<protein>
    <recommendedName>
        <fullName evidence="4">DUF2946 domain-containing protein</fullName>
    </recommendedName>
</protein>